<evidence type="ECO:0000256" key="1">
    <source>
        <dbReference type="SAM" id="Phobius"/>
    </source>
</evidence>
<dbReference type="InParanoid" id="D8R2B7"/>
<dbReference type="Proteomes" id="UP000001514">
    <property type="component" value="Unassembled WGS sequence"/>
</dbReference>
<dbReference type="EMBL" id="GL377570">
    <property type="protein sequence ID" value="EFJ34042.1"/>
    <property type="molecule type" value="Genomic_DNA"/>
</dbReference>
<keyword evidence="3" id="KW-1185">Reference proteome</keyword>
<name>D8R2B7_SELML</name>
<proteinExistence type="predicted"/>
<dbReference type="KEGG" id="smo:SELMODRAFT_406424"/>
<keyword evidence="1" id="KW-0812">Transmembrane</keyword>
<evidence type="ECO:0000313" key="3">
    <source>
        <dbReference type="Proteomes" id="UP000001514"/>
    </source>
</evidence>
<gene>
    <name evidence="2" type="ORF">SELMODRAFT_406424</name>
</gene>
<keyword evidence="1" id="KW-1133">Transmembrane helix</keyword>
<protein>
    <submittedName>
        <fullName evidence="2">Uncharacterized protein</fullName>
    </submittedName>
</protein>
<sequence>MSTDSWVLIPLTVWLFTPAMQFVPDDWYDAVGLFKFSIVYNTRLLLVLLLWRPLLHRRDGKLYLWDRALQLSTLGWRMLRWFGNGAIVISGDIDKLFAVRQENAIEALREFAKATGNTLLKSLKSTNNSTPDVIIWMVVLDDCVKWENVGVGELAFQSVVKLESTSASAHIHGVSVEELKPHLLVFREYNAYSLVLGEAKKVKLGDHKGGAKQTSQQEQCQSLQLLWNWQLEREEFGSKVMLMYRILERL</sequence>
<organism evidence="3">
    <name type="scientific">Selaginella moellendorffii</name>
    <name type="common">Spikemoss</name>
    <dbReference type="NCBI Taxonomy" id="88036"/>
    <lineage>
        <taxon>Eukaryota</taxon>
        <taxon>Viridiplantae</taxon>
        <taxon>Streptophyta</taxon>
        <taxon>Embryophyta</taxon>
        <taxon>Tracheophyta</taxon>
        <taxon>Lycopodiopsida</taxon>
        <taxon>Selaginellales</taxon>
        <taxon>Selaginellaceae</taxon>
        <taxon>Selaginella</taxon>
    </lineage>
</organism>
<feature type="transmembrane region" description="Helical" evidence="1">
    <location>
        <begin position="31"/>
        <end position="51"/>
    </location>
</feature>
<reference evidence="2 3" key="1">
    <citation type="journal article" date="2011" name="Science">
        <title>The Selaginella genome identifies genetic changes associated with the evolution of vascular plants.</title>
        <authorList>
            <person name="Banks J.A."/>
            <person name="Nishiyama T."/>
            <person name="Hasebe M."/>
            <person name="Bowman J.L."/>
            <person name="Gribskov M."/>
            <person name="dePamphilis C."/>
            <person name="Albert V.A."/>
            <person name="Aono N."/>
            <person name="Aoyama T."/>
            <person name="Ambrose B.A."/>
            <person name="Ashton N.W."/>
            <person name="Axtell M.J."/>
            <person name="Barker E."/>
            <person name="Barker M.S."/>
            <person name="Bennetzen J.L."/>
            <person name="Bonawitz N.D."/>
            <person name="Chapple C."/>
            <person name="Cheng C."/>
            <person name="Correa L.G."/>
            <person name="Dacre M."/>
            <person name="DeBarry J."/>
            <person name="Dreyer I."/>
            <person name="Elias M."/>
            <person name="Engstrom E.M."/>
            <person name="Estelle M."/>
            <person name="Feng L."/>
            <person name="Finet C."/>
            <person name="Floyd S.K."/>
            <person name="Frommer W.B."/>
            <person name="Fujita T."/>
            <person name="Gramzow L."/>
            <person name="Gutensohn M."/>
            <person name="Harholt J."/>
            <person name="Hattori M."/>
            <person name="Heyl A."/>
            <person name="Hirai T."/>
            <person name="Hiwatashi Y."/>
            <person name="Ishikawa M."/>
            <person name="Iwata M."/>
            <person name="Karol K.G."/>
            <person name="Koehler B."/>
            <person name="Kolukisaoglu U."/>
            <person name="Kubo M."/>
            <person name="Kurata T."/>
            <person name="Lalonde S."/>
            <person name="Li K."/>
            <person name="Li Y."/>
            <person name="Litt A."/>
            <person name="Lyons E."/>
            <person name="Manning G."/>
            <person name="Maruyama T."/>
            <person name="Michael T.P."/>
            <person name="Mikami K."/>
            <person name="Miyazaki S."/>
            <person name="Morinaga S."/>
            <person name="Murata T."/>
            <person name="Mueller-Roeber B."/>
            <person name="Nelson D.R."/>
            <person name="Obara M."/>
            <person name="Oguri Y."/>
            <person name="Olmstead R.G."/>
            <person name="Onodera N."/>
            <person name="Petersen B.L."/>
            <person name="Pils B."/>
            <person name="Prigge M."/>
            <person name="Rensing S.A."/>
            <person name="Riano-Pachon D.M."/>
            <person name="Roberts A.W."/>
            <person name="Sato Y."/>
            <person name="Scheller H.V."/>
            <person name="Schulz B."/>
            <person name="Schulz C."/>
            <person name="Shakirov E.V."/>
            <person name="Shibagaki N."/>
            <person name="Shinohara N."/>
            <person name="Shippen D.E."/>
            <person name="Soerensen I."/>
            <person name="Sotooka R."/>
            <person name="Sugimoto N."/>
            <person name="Sugita M."/>
            <person name="Sumikawa N."/>
            <person name="Tanurdzic M."/>
            <person name="Theissen G."/>
            <person name="Ulvskov P."/>
            <person name="Wakazuki S."/>
            <person name="Weng J.K."/>
            <person name="Willats W.W."/>
            <person name="Wipf D."/>
            <person name="Wolf P.G."/>
            <person name="Yang L."/>
            <person name="Zimmer A.D."/>
            <person name="Zhu Q."/>
            <person name="Mitros T."/>
            <person name="Hellsten U."/>
            <person name="Loque D."/>
            <person name="Otillar R."/>
            <person name="Salamov A."/>
            <person name="Schmutz J."/>
            <person name="Shapiro H."/>
            <person name="Lindquist E."/>
            <person name="Lucas S."/>
            <person name="Rokhsar D."/>
            <person name="Grigoriev I.V."/>
        </authorList>
    </citation>
    <scope>NUCLEOTIDE SEQUENCE [LARGE SCALE GENOMIC DNA]</scope>
</reference>
<accession>D8R2B7</accession>
<dbReference type="HOGENOM" id="CLU_1112892_0_0_1"/>
<evidence type="ECO:0000313" key="2">
    <source>
        <dbReference type="EMBL" id="EFJ34042.1"/>
    </source>
</evidence>
<dbReference type="Gramene" id="EFJ34042">
    <property type="protein sequence ID" value="EFJ34042"/>
    <property type="gene ID" value="SELMODRAFT_406424"/>
</dbReference>
<dbReference type="AlphaFoldDB" id="D8R2B7"/>
<keyword evidence="1" id="KW-0472">Membrane</keyword>